<dbReference type="InterPro" id="IPR000618">
    <property type="entry name" value="Insect_cuticle"/>
</dbReference>
<dbReference type="GO" id="GO:0008010">
    <property type="term" value="F:structural constituent of chitin-based larval cuticle"/>
    <property type="evidence" value="ECO:0007669"/>
    <property type="project" value="TreeGrafter"/>
</dbReference>
<dbReference type="GeneID" id="111597378"/>
<accession>A0A6J1LV68</accession>
<organism evidence="4 5">
    <name type="scientific">Drosophila hydei</name>
    <name type="common">Fruit fly</name>
    <dbReference type="NCBI Taxonomy" id="7224"/>
    <lineage>
        <taxon>Eukaryota</taxon>
        <taxon>Metazoa</taxon>
        <taxon>Ecdysozoa</taxon>
        <taxon>Arthropoda</taxon>
        <taxon>Hexapoda</taxon>
        <taxon>Insecta</taxon>
        <taxon>Pterygota</taxon>
        <taxon>Neoptera</taxon>
        <taxon>Endopterygota</taxon>
        <taxon>Diptera</taxon>
        <taxon>Brachycera</taxon>
        <taxon>Muscomorpha</taxon>
        <taxon>Ephydroidea</taxon>
        <taxon>Drosophilidae</taxon>
        <taxon>Drosophila</taxon>
    </lineage>
</organism>
<dbReference type="GO" id="GO:0062129">
    <property type="term" value="C:chitin-based extracellular matrix"/>
    <property type="evidence" value="ECO:0007669"/>
    <property type="project" value="TreeGrafter"/>
</dbReference>
<dbReference type="Proteomes" id="UP000504633">
    <property type="component" value="Unplaced"/>
</dbReference>
<feature type="signal peptide" evidence="3">
    <location>
        <begin position="1"/>
        <end position="31"/>
    </location>
</feature>
<evidence type="ECO:0000256" key="2">
    <source>
        <dbReference type="PROSITE-ProRule" id="PRU00497"/>
    </source>
</evidence>
<name>A0A6J1LV68_DROHY</name>
<dbReference type="PANTHER" id="PTHR10380:SF238">
    <property type="entry name" value="CUTICULAR PROTEIN 65EA-RELATED"/>
    <property type="match status" value="1"/>
</dbReference>
<dbReference type="PROSITE" id="PS51155">
    <property type="entry name" value="CHIT_BIND_RR_2"/>
    <property type="match status" value="1"/>
</dbReference>
<keyword evidence="4" id="KW-1185">Reference proteome</keyword>
<evidence type="ECO:0000313" key="4">
    <source>
        <dbReference type="Proteomes" id="UP000504633"/>
    </source>
</evidence>
<dbReference type="RefSeq" id="XP_023167803.2">
    <property type="nucleotide sequence ID" value="XM_023312035.2"/>
</dbReference>
<dbReference type="PROSITE" id="PS00233">
    <property type="entry name" value="CHIT_BIND_RR_1"/>
    <property type="match status" value="1"/>
</dbReference>
<dbReference type="InterPro" id="IPR050468">
    <property type="entry name" value="Cuticle_Struct_Prot"/>
</dbReference>
<reference evidence="5" key="1">
    <citation type="submission" date="2025-08" db="UniProtKB">
        <authorList>
            <consortium name="RefSeq"/>
        </authorList>
    </citation>
    <scope>IDENTIFICATION</scope>
    <source>
        <strain evidence="5">15085-1641.00</strain>
        <tissue evidence="5">Whole body</tissue>
    </source>
</reference>
<sequence length="145" mass="15790">MNAELTKQLTSTDCTMYKLFILAALVACAVAAPRPIGEDAQVVRYDIQAETDGSFSSNVELTDGTILSQEGQGGVYAKGLVSYTSPEGIPIQLTYVADENGYQPQSDVLPIAPPIPEDIAKSIRYIQEHPTPEELADREVRARQF</sequence>
<feature type="chain" id="PRO_5026951438" evidence="3">
    <location>
        <begin position="32"/>
        <end position="145"/>
    </location>
</feature>
<evidence type="ECO:0000256" key="3">
    <source>
        <dbReference type="SAM" id="SignalP"/>
    </source>
</evidence>
<dbReference type="PANTHER" id="PTHR10380">
    <property type="entry name" value="CUTICLE PROTEIN"/>
    <property type="match status" value="1"/>
</dbReference>
<dbReference type="OMA" id="YDIEQAS"/>
<keyword evidence="1 2" id="KW-0193">Cuticle</keyword>
<dbReference type="OrthoDB" id="6493579at2759"/>
<dbReference type="Pfam" id="PF00379">
    <property type="entry name" value="Chitin_bind_4"/>
    <property type="match status" value="1"/>
</dbReference>
<keyword evidence="3" id="KW-0732">Signal</keyword>
<dbReference type="KEGG" id="dhe:111597378"/>
<evidence type="ECO:0000256" key="1">
    <source>
        <dbReference type="ARBA" id="ARBA00022460"/>
    </source>
</evidence>
<evidence type="ECO:0000313" key="5">
    <source>
        <dbReference type="RefSeq" id="XP_023167803.2"/>
    </source>
</evidence>
<protein>
    <submittedName>
        <fullName evidence="5">Larval cuticle protein III/IV-like</fullName>
    </submittedName>
</protein>
<dbReference type="InterPro" id="IPR031311">
    <property type="entry name" value="CHIT_BIND_RR_consensus"/>
</dbReference>
<proteinExistence type="predicted"/>
<gene>
    <name evidence="5" type="primary">LOC111597378</name>
</gene>
<dbReference type="AlphaFoldDB" id="A0A6J1LV68"/>